<dbReference type="Proteomes" id="UP000729402">
    <property type="component" value="Unassembled WGS sequence"/>
</dbReference>
<reference evidence="1" key="2">
    <citation type="submission" date="2021-02" db="EMBL/GenBank/DDBJ databases">
        <authorList>
            <person name="Kimball J.A."/>
            <person name="Haas M.W."/>
            <person name="Macchietto M."/>
            <person name="Kono T."/>
            <person name="Duquette J."/>
            <person name="Shao M."/>
        </authorList>
    </citation>
    <scope>NUCLEOTIDE SEQUENCE</scope>
    <source>
        <tissue evidence="1">Fresh leaf tissue</tissue>
    </source>
</reference>
<organism evidence="1 2">
    <name type="scientific">Zizania palustris</name>
    <name type="common">Northern wild rice</name>
    <dbReference type="NCBI Taxonomy" id="103762"/>
    <lineage>
        <taxon>Eukaryota</taxon>
        <taxon>Viridiplantae</taxon>
        <taxon>Streptophyta</taxon>
        <taxon>Embryophyta</taxon>
        <taxon>Tracheophyta</taxon>
        <taxon>Spermatophyta</taxon>
        <taxon>Magnoliopsida</taxon>
        <taxon>Liliopsida</taxon>
        <taxon>Poales</taxon>
        <taxon>Poaceae</taxon>
        <taxon>BOP clade</taxon>
        <taxon>Oryzoideae</taxon>
        <taxon>Oryzeae</taxon>
        <taxon>Zizaniinae</taxon>
        <taxon>Zizania</taxon>
    </lineage>
</organism>
<name>A0A8J5VIJ7_ZIZPA</name>
<accession>A0A8J5VIJ7</accession>
<evidence type="ECO:0000313" key="1">
    <source>
        <dbReference type="EMBL" id="KAG8069195.1"/>
    </source>
</evidence>
<gene>
    <name evidence="1" type="ORF">GUJ93_ZPchr0005g15810</name>
</gene>
<protein>
    <submittedName>
        <fullName evidence="1">Uncharacterized protein</fullName>
    </submittedName>
</protein>
<reference evidence="1" key="1">
    <citation type="journal article" date="2021" name="bioRxiv">
        <title>Whole Genome Assembly and Annotation of Northern Wild Rice, Zizania palustris L., Supports a Whole Genome Duplication in the Zizania Genus.</title>
        <authorList>
            <person name="Haas M."/>
            <person name="Kono T."/>
            <person name="Macchietto M."/>
            <person name="Millas R."/>
            <person name="McGilp L."/>
            <person name="Shao M."/>
            <person name="Duquette J."/>
            <person name="Hirsch C.N."/>
            <person name="Kimball J."/>
        </authorList>
    </citation>
    <scope>NUCLEOTIDE SEQUENCE</scope>
    <source>
        <tissue evidence="1">Fresh leaf tissue</tissue>
    </source>
</reference>
<sequence>MSDTNLSMLGALNAYNRCFAVLHTNGSFLHLQTLDDALHLFFAPESLEGYRTVVGKPVLQWHEHQSLLLHFTE</sequence>
<comment type="caution">
    <text evidence="1">The sequence shown here is derived from an EMBL/GenBank/DDBJ whole genome shotgun (WGS) entry which is preliminary data.</text>
</comment>
<dbReference type="AlphaFoldDB" id="A0A8J5VIJ7"/>
<dbReference type="OrthoDB" id="429671at2759"/>
<dbReference type="EMBL" id="JAAALK010000284">
    <property type="protein sequence ID" value="KAG8069195.1"/>
    <property type="molecule type" value="Genomic_DNA"/>
</dbReference>
<evidence type="ECO:0000313" key="2">
    <source>
        <dbReference type="Proteomes" id="UP000729402"/>
    </source>
</evidence>
<proteinExistence type="predicted"/>
<keyword evidence="2" id="KW-1185">Reference proteome</keyword>